<evidence type="ECO:0000313" key="4">
    <source>
        <dbReference type="Proteomes" id="UP001183604"/>
    </source>
</evidence>
<organism evidence="1 3">
    <name type="scientific">Glycomyces lechevalierae</name>
    <dbReference type="NCBI Taxonomy" id="256034"/>
    <lineage>
        <taxon>Bacteria</taxon>
        <taxon>Bacillati</taxon>
        <taxon>Actinomycetota</taxon>
        <taxon>Actinomycetes</taxon>
        <taxon>Glycomycetales</taxon>
        <taxon>Glycomycetaceae</taxon>
        <taxon>Glycomyces</taxon>
    </lineage>
</organism>
<dbReference type="Pfam" id="PF13469">
    <property type="entry name" value="Sulfotransfer_3"/>
    <property type="match status" value="1"/>
</dbReference>
<keyword evidence="4" id="KW-1185">Reference proteome</keyword>
<protein>
    <submittedName>
        <fullName evidence="1">Sulfotransferase</fullName>
    </submittedName>
</protein>
<dbReference type="PANTHER" id="PTHR36451">
    <property type="entry name" value="PAPS-DEPENDENT SULFOTRANSFERASE STF3"/>
    <property type="match status" value="1"/>
</dbReference>
<dbReference type="Proteomes" id="UP001145799">
    <property type="component" value="Unassembled WGS sequence"/>
</dbReference>
<accession>A0A9X3PQK1</accession>
<dbReference type="AlphaFoldDB" id="A0A9X3PQK1"/>
<evidence type="ECO:0000313" key="1">
    <source>
        <dbReference type="EMBL" id="MDA1383618.1"/>
    </source>
</evidence>
<comment type="caution">
    <text evidence="1">The sequence shown here is derived from an EMBL/GenBank/DDBJ whole genome shotgun (WGS) entry which is preliminary data.</text>
</comment>
<sequence>MSSVPASTRLLNAFLTPTLASQRTPDAVFDGMVAEARAALGVQDEDDTAFDDLRFLLGAFARREDLTALGWQTALMDLQVRVENRIRVRRAHRAEPAIGREPVRAPVFVAALPRTATALVRGVLAKSAAHRAPLLWEMGCTETGRAEADRRRSFKRTARLYRSLGRLVPGGDEVSALVPEGPNDCAHLLPHGAQHLLRADLPEYREWLAGRDFTADYAFLKQALQVLQHGRPPARWIVEAPANLGRFEAIRRVFPDAVIVWVHRDPLTVLGSHCGLVEASWALHQRRPDPRAIGPVWLALASKAIERSRQARLALPREAIVDVSYERLASDAGVWRWLYERVGSRWSEADAANLARAAAGPEAGRLHEHELARYGVDFADVEAAFGDYPRTIDRIAVLH</sequence>
<gene>
    <name evidence="2" type="ORF">J2S69_005111</name>
    <name evidence="1" type="ORF">O2L01_01380</name>
</gene>
<reference evidence="2 4" key="2">
    <citation type="submission" date="2023-07" db="EMBL/GenBank/DDBJ databases">
        <title>Sequencing the genomes of 1000 actinobacteria strains.</title>
        <authorList>
            <person name="Klenk H.-P."/>
        </authorList>
    </citation>
    <scope>NUCLEOTIDE SEQUENCE [LARGE SCALE GENOMIC DNA]</scope>
    <source>
        <strain evidence="2 4">DSM 44724</strain>
    </source>
</reference>
<dbReference type="SUPFAM" id="SSF52540">
    <property type="entry name" value="P-loop containing nucleoside triphosphate hydrolases"/>
    <property type="match status" value="1"/>
</dbReference>
<dbReference type="PANTHER" id="PTHR36451:SF1">
    <property type="entry name" value="OMEGA-HYDROXY-BETA-DIHYDROMENAQUINONE-9 SULFOTRANSFERASE STF3"/>
    <property type="match status" value="1"/>
</dbReference>
<dbReference type="EMBL" id="JAPZVQ010000001">
    <property type="protein sequence ID" value="MDA1383618.1"/>
    <property type="molecule type" value="Genomic_DNA"/>
</dbReference>
<evidence type="ECO:0000313" key="3">
    <source>
        <dbReference type="Proteomes" id="UP001145799"/>
    </source>
</evidence>
<evidence type="ECO:0000313" key="2">
    <source>
        <dbReference type="EMBL" id="MDR7341392.1"/>
    </source>
</evidence>
<dbReference type="Proteomes" id="UP001183604">
    <property type="component" value="Unassembled WGS sequence"/>
</dbReference>
<name>A0A9X3PQK1_9ACTN</name>
<dbReference type="InterPro" id="IPR052736">
    <property type="entry name" value="Stf3_sulfotransferase"/>
</dbReference>
<proteinExistence type="predicted"/>
<dbReference type="EMBL" id="JAVDYD010000001">
    <property type="protein sequence ID" value="MDR7341392.1"/>
    <property type="molecule type" value="Genomic_DNA"/>
</dbReference>
<dbReference type="InterPro" id="IPR027417">
    <property type="entry name" value="P-loop_NTPase"/>
</dbReference>
<dbReference type="Gene3D" id="3.40.50.300">
    <property type="entry name" value="P-loop containing nucleotide triphosphate hydrolases"/>
    <property type="match status" value="1"/>
</dbReference>
<reference evidence="1" key="1">
    <citation type="submission" date="2022-12" db="EMBL/GenBank/DDBJ databases">
        <title>Gycomyces niveus sp.nov., a novel actinomycete isolated from soil in Shouguang.</title>
        <authorList>
            <person name="Yang X."/>
        </authorList>
    </citation>
    <scope>NUCLEOTIDE SEQUENCE</scope>
    <source>
        <strain evidence="1">DSM 44724</strain>
    </source>
</reference>
<dbReference type="RefSeq" id="WP_270119720.1">
    <property type="nucleotide sequence ID" value="NZ_BAAAOM010000001.1"/>
</dbReference>